<feature type="binding site" evidence="9">
    <location>
        <begin position="244"/>
        <end position="248"/>
    </location>
    <ligand>
        <name>GTP</name>
        <dbReference type="ChEBI" id="CHEBI:37565"/>
        <label>2</label>
    </ligand>
</feature>
<keyword evidence="3 9" id="KW-0690">Ribosome biogenesis</keyword>
<dbReference type="Gene3D" id="3.30.300.20">
    <property type="match status" value="1"/>
</dbReference>
<accession>A0A975AWU9</accession>
<dbReference type="RefSeq" id="WP_284680664.1">
    <property type="nucleotide sequence ID" value="NZ_CP060096.1"/>
</dbReference>
<protein>
    <recommendedName>
        <fullName evidence="2 9">GTPase Der</fullName>
    </recommendedName>
    <alternativeName>
        <fullName evidence="7 9">GTP-binding protein EngA</fullName>
    </alternativeName>
</protein>
<gene>
    <name evidence="9 13" type="primary">der</name>
    <name evidence="13" type="ORF">ACETAC_03445</name>
</gene>
<dbReference type="InterPro" id="IPR015946">
    <property type="entry name" value="KH_dom-like_a/b"/>
</dbReference>
<feature type="binding site" evidence="9">
    <location>
        <begin position="197"/>
        <end position="204"/>
    </location>
    <ligand>
        <name>GTP</name>
        <dbReference type="ChEBI" id="CHEBI:37565"/>
        <label>2</label>
    </ligand>
</feature>
<dbReference type="InterPro" id="IPR005225">
    <property type="entry name" value="Small_GTP-bd"/>
</dbReference>
<dbReference type="HAMAP" id="MF_00195">
    <property type="entry name" value="GTPase_Der"/>
    <property type="match status" value="1"/>
</dbReference>
<evidence type="ECO:0000256" key="1">
    <source>
        <dbReference type="ARBA" id="ARBA00008279"/>
    </source>
</evidence>
<dbReference type="AlphaFoldDB" id="A0A975AWU9"/>
<dbReference type="InterPro" id="IPR031166">
    <property type="entry name" value="G_ENGA"/>
</dbReference>
<dbReference type="PANTHER" id="PTHR43834:SF6">
    <property type="entry name" value="GTPASE DER"/>
    <property type="match status" value="1"/>
</dbReference>
<evidence type="ECO:0000256" key="9">
    <source>
        <dbReference type="HAMAP-Rule" id="MF_00195"/>
    </source>
</evidence>
<evidence type="ECO:0000256" key="3">
    <source>
        <dbReference type="ARBA" id="ARBA00022517"/>
    </source>
</evidence>
<dbReference type="PANTHER" id="PTHR43834">
    <property type="entry name" value="GTPASE DER"/>
    <property type="match status" value="1"/>
</dbReference>
<keyword evidence="6 9" id="KW-0342">GTP-binding</keyword>
<dbReference type="CDD" id="cd01895">
    <property type="entry name" value="EngA2"/>
    <property type="match status" value="1"/>
</dbReference>
<dbReference type="InterPro" id="IPR016484">
    <property type="entry name" value="GTPase_Der"/>
</dbReference>
<dbReference type="InterPro" id="IPR006073">
    <property type="entry name" value="GTP-bd"/>
</dbReference>
<dbReference type="GO" id="GO:0005525">
    <property type="term" value="F:GTP binding"/>
    <property type="evidence" value="ECO:0007669"/>
    <property type="project" value="UniProtKB-UniRule"/>
</dbReference>
<dbReference type="CDD" id="cd01894">
    <property type="entry name" value="EngA1"/>
    <property type="match status" value="1"/>
</dbReference>
<feature type="binding site" evidence="9">
    <location>
        <begin position="24"/>
        <end position="31"/>
    </location>
    <ligand>
        <name>GTP</name>
        <dbReference type="ChEBI" id="CHEBI:37565"/>
        <label>1</label>
    </ligand>
</feature>
<comment type="similarity">
    <text evidence="1 9 10 11">Belongs to the TRAFAC class TrmE-Era-EngA-EngB-Septin-like GTPase superfamily. EngA (Der) GTPase family.</text>
</comment>
<comment type="function">
    <text evidence="8 9 11">GTPase that plays an essential role in the late steps of ribosome biogenesis.</text>
</comment>
<sequence>MEKVLYKRLIWEGDSVYPMVGIIGRPNVGKSTLFNKIVGQRISIVEDKPGVTRDRIYSKTEWLGKNFILIDTGGLEPKSDDEIFTKMRLQVEAAIDMVDLILFVVDAKEGLISNDEEVADILRRSRKKVLLVCNKIDNFKEMPASYYDFMKLGFGEPIPISAANGLGIGDLLDDVIKNLPEKKEDYSDDTIKIAVIGKPNVGKSSLVNKILGEERVIVSDIPGTTRDAIDTFFEKDGTNFVIIDTAGMRKKGKIYESIERYSVIRALSAIERADICLLVIDAKKGPTEQDTKIAGYAYENNKAVIIIVNKWDLIEKDTNTINEYTRIIREKFAFLNFAPILFISVKTGQRVNRILEEIKKVWEQFNKRISTGILNNTVNEAILVNPPPAKKGKLLKIYYMTQVSIKPPTFAVFVNEPELMHFSYKRFLENSIRQNFGFSGVPINILIRKR</sequence>
<organism evidence="13 14">
    <name type="scientific">Aceticella autotrophica</name>
    <dbReference type="NCBI Taxonomy" id="2755338"/>
    <lineage>
        <taxon>Bacteria</taxon>
        <taxon>Bacillati</taxon>
        <taxon>Bacillota</taxon>
        <taxon>Clostridia</taxon>
        <taxon>Thermoanaerobacterales</taxon>
        <taxon>Thermoanaerobacteraceae</taxon>
        <taxon>Aceticella</taxon>
    </lineage>
</organism>
<evidence type="ECO:0000313" key="13">
    <source>
        <dbReference type="EMBL" id="QSZ27945.1"/>
    </source>
</evidence>
<dbReference type="Proteomes" id="UP000671913">
    <property type="component" value="Chromosome"/>
</dbReference>
<reference evidence="13" key="1">
    <citation type="submission" date="2020-08" db="EMBL/GenBank/DDBJ databases">
        <title>Genomic insights into the carbon and energy metabolism of the first obligate autotrophic acetogenic bacterium Aceticella autotrophica gen. nov., sp. nov.</title>
        <authorList>
            <person name="Toshchakov S.V."/>
            <person name="Elcheninov A.G."/>
            <person name="Kublanov I.V."/>
            <person name="Frolov E.N."/>
            <person name="Lebedinsky A.V."/>
        </authorList>
    </citation>
    <scope>NUCLEOTIDE SEQUENCE</scope>
    <source>
        <strain evidence="13">3443-3Ac</strain>
    </source>
</reference>
<evidence type="ECO:0000256" key="2">
    <source>
        <dbReference type="ARBA" id="ARBA00020953"/>
    </source>
</evidence>
<dbReference type="KEGG" id="aaut:ACETAC_03445"/>
<evidence type="ECO:0000256" key="4">
    <source>
        <dbReference type="ARBA" id="ARBA00022737"/>
    </source>
</evidence>
<evidence type="ECO:0000256" key="5">
    <source>
        <dbReference type="ARBA" id="ARBA00022741"/>
    </source>
</evidence>
<dbReference type="NCBIfam" id="TIGR03594">
    <property type="entry name" value="GTPase_EngA"/>
    <property type="match status" value="1"/>
</dbReference>
<feature type="binding site" evidence="9">
    <location>
        <begin position="134"/>
        <end position="137"/>
    </location>
    <ligand>
        <name>GTP</name>
        <dbReference type="ChEBI" id="CHEBI:37565"/>
        <label>1</label>
    </ligand>
</feature>
<dbReference type="Gene3D" id="3.40.50.300">
    <property type="entry name" value="P-loop containing nucleotide triphosphate hydrolases"/>
    <property type="match status" value="2"/>
</dbReference>
<feature type="binding site" evidence="9">
    <location>
        <begin position="309"/>
        <end position="312"/>
    </location>
    <ligand>
        <name>GTP</name>
        <dbReference type="ChEBI" id="CHEBI:37565"/>
        <label>2</label>
    </ligand>
</feature>
<evidence type="ECO:0000313" key="14">
    <source>
        <dbReference type="Proteomes" id="UP000671913"/>
    </source>
</evidence>
<evidence type="ECO:0000256" key="10">
    <source>
        <dbReference type="PROSITE-ProRule" id="PRU01049"/>
    </source>
</evidence>
<evidence type="ECO:0000256" key="7">
    <source>
        <dbReference type="ARBA" id="ARBA00032345"/>
    </source>
</evidence>
<keyword evidence="4 11" id="KW-0677">Repeat</keyword>
<proteinExistence type="inferred from homology"/>
<dbReference type="PRINTS" id="PR00326">
    <property type="entry name" value="GTP1OBG"/>
</dbReference>
<evidence type="ECO:0000259" key="12">
    <source>
        <dbReference type="PROSITE" id="PS51712"/>
    </source>
</evidence>
<evidence type="ECO:0000256" key="6">
    <source>
        <dbReference type="ARBA" id="ARBA00023134"/>
    </source>
</evidence>
<dbReference type="NCBIfam" id="TIGR00231">
    <property type="entry name" value="small_GTP"/>
    <property type="match status" value="2"/>
</dbReference>
<dbReference type="FunFam" id="3.40.50.300:FF:000057">
    <property type="entry name" value="GTPase Der"/>
    <property type="match status" value="1"/>
</dbReference>
<evidence type="ECO:0000256" key="11">
    <source>
        <dbReference type="RuleBase" id="RU004481"/>
    </source>
</evidence>
<dbReference type="GO" id="GO:0042254">
    <property type="term" value="P:ribosome biogenesis"/>
    <property type="evidence" value="ECO:0007669"/>
    <property type="project" value="UniProtKB-KW"/>
</dbReference>
<dbReference type="FunFam" id="3.30.300.20:FF:000004">
    <property type="entry name" value="GTPase Der"/>
    <property type="match status" value="1"/>
</dbReference>
<evidence type="ECO:0000256" key="8">
    <source>
        <dbReference type="ARBA" id="ARBA00053470"/>
    </source>
</evidence>
<keyword evidence="14" id="KW-1185">Reference proteome</keyword>
<feature type="domain" description="EngA-type G" evidence="12">
    <location>
        <begin position="18"/>
        <end position="183"/>
    </location>
</feature>
<dbReference type="PIRSF" id="PIRSF006485">
    <property type="entry name" value="GTP-binding_EngA"/>
    <property type="match status" value="1"/>
</dbReference>
<dbReference type="SUPFAM" id="SSF52540">
    <property type="entry name" value="P-loop containing nucleoside triphosphate hydrolases"/>
    <property type="match status" value="2"/>
</dbReference>
<name>A0A975AWU9_9THEO</name>
<dbReference type="Pfam" id="PF01926">
    <property type="entry name" value="MMR_HSR1"/>
    <property type="match status" value="2"/>
</dbReference>
<dbReference type="EMBL" id="CP060096">
    <property type="protein sequence ID" value="QSZ27945.1"/>
    <property type="molecule type" value="Genomic_DNA"/>
</dbReference>
<dbReference type="InterPro" id="IPR027417">
    <property type="entry name" value="P-loop_NTPase"/>
</dbReference>
<dbReference type="GO" id="GO:0043022">
    <property type="term" value="F:ribosome binding"/>
    <property type="evidence" value="ECO:0007669"/>
    <property type="project" value="TreeGrafter"/>
</dbReference>
<dbReference type="PROSITE" id="PS51712">
    <property type="entry name" value="G_ENGA"/>
    <property type="match status" value="2"/>
</dbReference>
<dbReference type="InterPro" id="IPR032859">
    <property type="entry name" value="KH_dom-like"/>
</dbReference>
<feature type="binding site" evidence="9">
    <location>
        <begin position="71"/>
        <end position="75"/>
    </location>
    <ligand>
        <name>GTP</name>
        <dbReference type="ChEBI" id="CHEBI:37565"/>
        <label>1</label>
    </ligand>
</feature>
<keyword evidence="5 9" id="KW-0547">Nucleotide-binding</keyword>
<comment type="subunit">
    <text evidence="9">Associates with the 50S ribosomal subunit.</text>
</comment>
<dbReference type="Pfam" id="PF14714">
    <property type="entry name" value="KH_dom-like"/>
    <property type="match status" value="1"/>
</dbReference>
<dbReference type="FunFam" id="3.40.50.300:FF:000040">
    <property type="entry name" value="GTPase Der"/>
    <property type="match status" value="1"/>
</dbReference>
<feature type="domain" description="EngA-type G" evidence="12">
    <location>
        <begin position="191"/>
        <end position="366"/>
    </location>
</feature>